<dbReference type="GO" id="GO:0003684">
    <property type="term" value="F:damaged DNA binding"/>
    <property type="evidence" value="ECO:0007669"/>
    <property type="project" value="InterPro"/>
</dbReference>
<feature type="compositionally biased region" description="Basic residues" evidence="6">
    <location>
        <begin position="1"/>
        <end position="11"/>
    </location>
</feature>
<evidence type="ECO:0000313" key="8">
    <source>
        <dbReference type="EMBL" id="KAK7075346.1"/>
    </source>
</evidence>
<feature type="non-terminal residue" evidence="8">
    <location>
        <position position="93"/>
    </location>
</feature>
<evidence type="ECO:0000259" key="7">
    <source>
        <dbReference type="Pfam" id="PF07934"/>
    </source>
</evidence>
<dbReference type="PANTHER" id="PTHR10242">
    <property type="entry name" value="8-OXOGUANINE DNA GLYCOSYLASE"/>
    <property type="match status" value="1"/>
</dbReference>
<dbReference type="SUPFAM" id="SSF55945">
    <property type="entry name" value="TATA-box binding protein-like"/>
    <property type="match status" value="1"/>
</dbReference>
<protein>
    <submittedName>
        <fullName evidence="8">8-oxoguanine glycosylase ogg1</fullName>
        <ecNumber evidence="8">4.2.99.18</ecNumber>
    </submittedName>
</protein>
<name>A0AAN8WZQ7_HALRR</name>
<keyword evidence="4 8" id="KW-0456">Lyase</keyword>
<sequence length="93" mass="10833">MERAKKAKRFKRDPLMPNEHRSNCIGEEKEKKDTILKDYFQLGVPLAEMYTKWSKADRNFAAVSPHFPGVRMLNQDPVENVFSFICSSNNNIQ</sequence>
<dbReference type="GO" id="GO:0006285">
    <property type="term" value="P:base-excision repair, AP site formation"/>
    <property type="evidence" value="ECO:0007669"/>
    <property type="project" value="TreeGrafter"/>
</dbReference>
<dbReference type="GO" id="GO:0006289">
    <property type="term" value="P:nucleotide-excision repair"/>
    <property type="evidence" value="ECO:0007669"/>
    <property type="project" value="InterPro"/>
</dbReference>
<gene>
    <name evidence="8" type="primary">OGG1_1</name>
    <name evidence="8" type="ORF">SK128_009379</name>
</gene>
<reference evidence="8 9" key="1">
    <citation type="submission" date="2023-11" db="EMBL/GenBank/DDBJ databases">
        <title>Halocaridina rubra genome assembly.</title>
        <authorList>
            <person name="Smith C."/>
        </authorList>
    </citation>
    <scope>NUCLEOTIDE SEQUENCE [LARGE SCALE GENOMIC DNA]</scope>
    <source>
        <strain evidence="8">EP-1</strain>
        <tissue evidence="8">Whole</tissue>
    </source>
</reference>
<dbReference type="EC" id="4.2.99.18" evidence="8"/>
<evidence type="ECO:0000256" key="6">
    <source>
        <dbReference type="SAM" id="MobiDB-lite"/>
    </source>
</evidence>
<evidence type="ECO:0000256" key="4">
    <source>
        <dbReference type="ARBA" id="ARBA00023239"/>
    </source>
</evidence>
<dbReference type="GO" id="GO:0005634">
    <property type="term" value="C:nucleus"/>
    <property type="evidence" value="ECO:0007669"/>
    <property type="project" value="TreeGrafter"/>
</dbReference>
<organism evidence="8 9">
    <name type="scientific">Halocaridina rubra</name>
    <name type="common">Hawaiian red shrimp</name>
    <dbReference type="NCBI Taxonomy" id="373956"/>
    <lineage>
        <taxon>Eukaryota</taxon>
        <taxon>Metazoa</taxon>
        <taxon>Ecdysozoa</taxon>
        <taxon>Arthropoda</taxon>
        <taxon>Crustacea</taxon>
        <taxon>Multicrustacea</taxon>
        <taxon>Malacostraca</taxon>
        <taxon>Eumalacostraca</taxon>
        <taxon>Eucarida</taxon>
        <taxon>Decapoda</taxon>
        <taxon>Pleocyemata</taxon>
        <taxon>Caridea</taxon>
        <taxon>Atyoidea</taxon>
        <taxon>Atyidae</taxon>
        <taxon>Halocaridina</taxon>
    </lineage>
</organism>
<dbReference type="GO" id="GO:0034039">
    <property type="term" value="F:8-oxo-7,8-dihydroguanine DNA N-glycosylase activity"/>
    <property type="evidence" value="ECO:0007669"/>
    <property type="project" value="TreeGrafter"/>
</dbReference>
<feature type="compositionally biased region" description="Basic and acidic residues" evidence="6">
    <location>
        <begin position="12"/>
        <end position="27"/>
    </location>
</feature>
<evidence type="ECO:0000256" key="2">
    <source>
        <dbReference type="ARBA" id="ARBA00022801"/>
    </source>
</evidence>
<feature type="domain" description="8-oxoguanine DNA glycosylase N-terminal" evidence="7">
    <location>
        <begin position="27"/>
        <end position="80"/>
    </location>
</feature>
<evidence type="ECO:0000313" key="9">
    <source>
        <dbReference type="Proteomes" id="UP001381693"/>
    </source>
</evidence>
<comment type="caution">
    <text evidence="8">The sequence shown here is derived from an EMBL/GenBank/DDBJ whole genome shotgun (WGS) entry which is preliminary data.</text>
</comment>
<keyword evidence="5" id="KW-0326">Glycosidase</keyword>
<dbReference type="InterPro" id="IPR052054">
    <property type="entry name" value="Oxidative_DNA_repair_enzyme"/>
</dbReference>
<accession>A0AAN8WZQ7</accession>
<dbReference type="AlphaFoldDB" id="A0AAN8WZQ7"/>
<dbReference type="GO" id="GO:0140078">
    <property type="term" value="F:class I DNA-(apurinic or apyrimidinic site) endonuclease activity"/>
    <property type="evidence" value="ECO:0007669"/>
    <property type="project" value="UniProtKB-EC"/>
</dbReference>
<keyword evidence="1" id="KW-0227">DNA damage</keyword>
<dbReference type="EMBL" id="JAXCGZ010011213">
    <property type="protein sequence ID" value="KAK7075346.1"/>
    <property type="molecule type" value="Genomic_DNA"/>
</dbReference>
<evidence type="ECO:0000256" key="5">
    <source>
        <dbReference type="ARBA" id="ARBA00023295"/>
    </source>
</evidence>
<dbReference type="PANTHER" id="PTHR10242:SF2">
    <property type="entry name" value="N-GLYCOSYLASE_DNA LYASE"/>
    <property type="match status" value="1"/>
</dbReference>
<evidence type="ECO:0000256" key="3">
    <source>
        <dbReference type="ARBA" id="ARBA00023204"/>
    </source>
</evidence>
<dbReference type="Proteomes" id="UP001381693">
    <property type="component" value="Unassembled WGS sequence"/>
</dbReference>
<keyword evidence="9" id="KW-1185">Reference proteome</keyword>
<feature type="region of interest" description="Disordered" evidence="6">
    <location>
        <begin position="1"/>
        <end position="27"/>
    </location>
</feature>
<dbReference type="InterPro" id="IPR012904">
    <property type="entry name" value="OGG_N"/>
</dbReference>
<keyword evidence="2" id="KW-0378">Hydrolase</keyword>
<keyword evidence="3" id="KW-0234">DNA repair</keyword>
<evidence type="ECO:0000256" key="1">
    <source>
        <dbReference type="ARBA" id="ARBA00022763"/>
    </source>
</evidence>
<dbReference type="Pfam" id="PF07934">
    <property type="entry name" value="OGG_N"/>
    <property type="match status" value="1"/>
</dbReference>
<proteinExistence type="predicted"/>